<evidence type="ECO:0000313" key="1">
    <source>
        <dbReference type="Proteomes" id="UP000095287"/>
    </source>
</evidence>
<name>A0A1I7ZEK9_9BILA</name>
<evidence type="ECO:0000313" key="2">
    <source>
        <dbReference type="WBParaSite" id="L893_g25574.t1"/>
    </source>
</evidence>
<sequence length="96" mass="10826">MLVYDEKCMRVSAHKVHCIFPEQTNIVNVVSSGIVSNYTSEQSYLPHIHGIPANLMSKMLRLSAKTTYIVDFTVEQSSGVVHADINVAMYTFRVYV</sequence>
<keyword evidence="1" id="KW-1185">Reference proteome</keyword>
<dbReference type="Proteomes" id="UP000095287">
    <property type="component" value="Unplaced"/>
</dbReference>
<dbReference type="AlphaFoldDB" id="A0A1I7ZEK9"/>
<organism evidence="1 2">
    <name type="scientific">Steinernema glaseri</name>
    <dbReference type="NCBI Taxonomy" id="37863"/>
    <lineage>
        <taxon>Eukaryota</taxon>
        <taxon>Metazoa</taxon>
        <taxon>Ecdysozoa</taxon>
        <taxon>Nematoda</taxon>
        <taxon>Chromadorea</taxon>
        <taxon>Rhabditida</taxon>
        <taxon>Tylenchina</taxon>
        <taxon>Panagrolaimomorpha</taxon>
        <taxon>Strongyloidoidea</taxon>
        <taxon>Steinernematidae</taxon>
        <taxon>Steinernema</taxon>
    </lineage>
</organism>
<accession>A0A1I7ZEK9</accession>
<proteinExistence type="predicted"/>
<dbReference type="WBParaSite" id="L893_g25574.t1">
    <property type="protein sequence ID" value="L893_g25574.t1"/>
    <property type="gene ID" value="L893_g25574"/>
</dbReference>
<protein>
    <submittedName>
        <fullName evidence="2">BPI2 domain-containing protein</fullName>
    </submittedName>
</protein>
<reference evidence="2" key="1">
    <citation type="submission" date="2016-11" db="UniProtKB">
        <authorList>
            <consortium name="WormBaseParasite"/>
        </authorList>
    </citation>
    <scope>IDENTIFICATION</scope>
</reference>